<evidence type="ECO:0000256" key="7">
    <source>
        <dbReference type="ARBA" id="ARBA00022771"/>
    </source>
</evidence>
<evidence type="ECO:0000259" key="11">
    <source>
        <dbReference type="Pfam" id="PF04566"/>
    </source>
</evidence>
<dbReference type="AlphaFoldDB" id="A0A5D2N560"/>
<name>A0A5D2N560_GOSTO</name>
<keyword evidence="9" id="KW-0804">Transcription</keyword>
<evidence type="ECO:0000256" key="9">
    <source>
        <dbReference type="ARBA" id="ARBA00023163"/>
    </source>
</evidence>
<dbReference type="GO" id="GO:0032549">
    <property type="term" value="F:ribonucleoside binding"/>
    <property type="evidence" value="ECO:0007669"/>
    <property type="project" value="InterPro"/>
</dbReference>
<dbReference type="GO" id="GO:0000428">
    <property type="term" value="C:DNA-directed RNA polymerase complex"/>
    <property type="evidence" value="ECO:0007669"/>
    <property type="project" value="UniProtKB-KW"/>
</dbReference>
<keyword evidence="8" id="KW-0862">Zinc</keyword>
<dbReference type="EMBL" id="CM017620">
    <property type="protein sequence ID" value="TYH98573.1"/>
    <property type="molecule type" value="Genomic_DNA"/>
</dbReference>
<comment type="similarity">
    <text evidence="1">Belongs to the RNA polymerase beta chain family.</text>
</comment>
<dbReference type="Pfam" id="PF00562">
    <property type="entry name" value="RNA_pol_Rpb2_6"/>
    <property type="match status" value="1"/>
</dbReference>
<evidence type="ECO:0000256" key="6">
    <source>
        <dbReference type="ARBA" id="ARBA00022723"/>
    </source>
</evidence>
<dbReference type="Pfam" id="PF04567">
    <property type="entry name" value="RNA_pol_Rpb2_5"/>
    <property type="match status" value="1"/>
</dbReference>
<dbReference type="Gene3D" id="3.90.1070.20">
    <property type="match status" value="1"/>
</dbReference>
<evidence type="ECO:0000256" key="3">
    <source>
        <dbReference type="ARBA" id="ARBA00022478"/>
    </source>
</evidence>
<evidence type="ECO:0000256" key="2">
    <source>
        <dbReference type="ARBA" id="ARBA00012418"/>
    </source>
</evidence>
<gene>
    <name evidence="13" type="ORF">ES332_A11G006300v1</name>
</gene>
<dbReference type="InterPro" id="IPR007647">
    <property type="entry name" value="RNA_pol_Rpb2_5"/>
</dbReference>
<evidence type="ECO:0000256" key="5">
    <source>
        <dbReference type="ARBA" id="ARBA00022695"/>
    </source>
</evidence>
<dbReference type="GO" id="GO:0003899">
    <property type="term" value="F:DNA-directed RNA polymerase activity"/>
    <property type="evidence" value="ECO:0007669"/>
    <property type="project" value="UniProtKB-EC"/>
</dbReference>
<keyword evidence="5" id="KW-0548">Nucleotidyltransferase</keyword>
<dbReference type="PANTHER" id="PTHR20856">
    <property type="entry name" value="DNA-DIRECTED RNA POLYMERASE I SUBUNIT 2"/>
    <property type="match status" value="1"/>
</dbReference>
<proteinExistence type="inferred from homology"/>
<evidence type="ECO:0000313" key="14">
    <source>
        <dbReference type="Proteomes" id="UP000322667"/>
    </source>
</evidence>
<dbReference type="GO" id="GO:0008270">
    <property type="term" value="F:zinc ion binding"/>
    <property type="evidence" value="ECO:0007669"/>
    <property type="project" value="UniProtKB-KW"/>
</dbReference>
<keyword evidence="14" id="KW-1185">Reference proteome</keyword>
<keyword evidence="6" id="KW-0479">Metal-binding</keyword>
<evidence type="ECO:0000259" key="12">
    <source>
        <dbReference type="Pfam" id="PF04567"/>
    </source>
</evidence>
<dbReference type="SUPFAM" id="SSF64484">
    <property type="entry name" value="beta and beta-prime subunits of DNA dependent RNA-polymerase"/>
    <property type="match status" value="1"/>
</dbReference>
<dbReference type="Pfam" id="PF04566">
    <property type="entry name" value="RNA_pol_Rpb2_4"/>
    <property type="match status" value="1"/>
</dbReference>
<sequence>MELLSGEELHTPNSFLVMLNGLILGKHRRPQHFANALRKLRRAGKIGEFVSVFVNETKRCVYISSDGGRVCRPLVIVDKGISRIKEHHMKELLDGVRTFNDFLGDGLVEYLDVNEENNALIALYEEEVTPETTHIEIEPFTILGVNAGLIPYPHHNQSPRNTYQCAMGKQAMGNIAYNQLCRMDTLLHILVYPQRPLVTTRTIELVGYDKLGAGQNAAVAVMSCSGYDIEDAIVMNKASLDRGFGRCIVMKKYSNIIQKS</sequence>
<dbReference type="FunFam" id="3.90.1070.20:FF:000002">
    <property type="entry name" value="DNA-directed RNA polymerase subunit beta"/>
    <property type="match status" value="1"/>
</dbReference>
<organism evidence="13 14">
    <name type="scientific">Gossypium tomentosum</name>
    <name type="common">Hawaiian cotton</name>
    <name type="synonym">Gossypium sandvicense</name>
    <dbReference type="NCBI Taxonomy" id="34277"/>
    <lineage>
        <taxon>Eukaryota</taxon>
        <taxon>Viridiplantae</taxon>
        <taxon>Streptophyta</taxon>
        <taxon>Embryophyta</taxon>
        <taxon>Tracheophyta</taxon>
        <taxon>Spermatophyta</taxon>
        <taxon>Magnoliopsida</taxon>
        <taxon>eudicotyledons</taxon>
        <taxon>Gunneridae</taxon>
        <taxon>Pentapetalae</taxon>
        <taxon>rosids</taxon>
        <taxon>malvids</taxon>
        <taxon>Malvales</taxon>
        <taxon>Malvaceae</taxon>
        <taxon>Malvoideae</taxon>
        <taxon>Gossypium</taxon>
    </lineage>
</organism>
<evidence type="ECO:0000256" key="4">
    <source>
        <dbReference type="ARBA" id="ARBA00022679"/>
    </source>
</evidence>
<dbReference type="GO" id="GO:0003677">
    <property type="term" value="F:DNA binding"/>
    <property type="evidence" value="ECO:0007669"/>
    <property type="project" value="InterPro"/>
</dbReference>
<dbReference type="InterPro" id="IPR015712">
    <property type="entry name" value="DNA-dir_RNA_pol_su2"/>
</dbReference>
<feature type="domain" description="DNA-directed RNA polymerase subunit 2 hybrid-binding" evidence="10">
    <location>
        <begin position="147"/>
        <end position="254"/>
    </location>
</feature>
<protein>
    <recommendedName>
        <fullName evidence="2">DNA-directed RNA polymerase</fullName>
        <ecNumber evidence="2">2.7.7.6</ecNumber>
    </recommendedName>
</protein>
<dbReference type="InterPro" id="IPR007646">
    <property type="entry name" value="RNA_pol_Rpb2_4"/>
</dbReference>
<dbReference type="InterPro" id="IPR014724">
    <property type="entry name" value="RNA_pol_RPB2_OB-fold"/>
</dbReference>
<dbReference type="InterPro" id="IPR007120">
    <property type="entry name" value="DNA-dir_RNAP_su2_dom"/>
</dbReference>
<evidence type="ECO:0000256" key="8">
    <source>
        <dbReference type="ARBA" id="ARBA00022833"/>
    </source>
</evidence>
<reference evidence="13 14" key="1">
    <citation type="submission" date="2019-07" db="EMBL/GenBank/DDBJ databases">
        <title>WGS assembly of Gossypium tomentosum.</title>
        <authorList>
            <person name="Chen Z.J."/>
            <person name="Sreedasyam A."/>
            <person name="Ando A."/>
            <person name="Song Q."/>
            <person name="De L."/>
            <person name="Hulse-Kemp A."/>
            <person name="Ding M."/>
            <person name="Ye W."/>
            <person name="Kirkbride R."/>
            <person name="Jenkins J."/>
            <person name="Plott C."/>
            <person name="Lovell J."/>
            <person name="Lin Y.-M."/>
            <person name="Vaughn R."/>
            <person name="Liu B."/>
            <person name="Li W."/>
            <person name="Simpson S."/>
            <person name="Scheffler B."/>
            <person name="Saski C."/>
            <person name="Grover C."/>
            <person name="Hu G."/>
            <person name="Conover J."/>
            <person name="Carlson J."/>
            <person name="Shu S."/>
            <person name="Boston L."/>
            <person name="Williams M."/>
            <person name="Peterson D."/>
            <person name="Mcgee K."/>
            <person name="Jones D."/>
            <person name="Wendel J."/>
            <person name="Stelly D."/>
            <person name="Grimwood J."/>
            <person name="Schmutz J."/>
        </authorList>
    </citation>
    <scope>NUCLEOTIDE SEQUENCE [LARGE SCALE GENOMIC DNA]</scope>
    <source>
        <strain evidence="13">7179.01</strain>
    </source>
</reference>
<dbReference type="EC" id="2.7.7.6" evidence="2"/>
<accession>A0A5D2N560</accession>
<dbReference type="FunFam" id="2.40.270.10:FF:000006">
    <property type="entry name" value="DNA-directed RNA polymerase subunit beta"/>
    <property type="match status" value="1"/>
</dbReference>
<keyword evidence="7" id="KW-0863">Zinc-finger</keyword>
<dbReference type="Gene3D" id="2.40.50.150">
    <property type="match status" value="1"/>
</dbReference>
<evidence type="ECO:0000256" key="1">
    <source>
        <dbReference type="ARBA" id="ARBA00006835"/>
    </source>
</evidence>
<dbReference type="GO" id="GO:0006351">
    <property type="term" value="P:DNA-templated transcription"/>
    <property type="evidence" value="ECO:0007669"/>
    <property type="project" value="InterPro"/>
</dbReference>
<keyword evidence="3" id="KW-0240">DNA-directed RNA polymerase</keyword>
<evidence type="ECO:0000259" key="10">
    <source>
        <dbReference type="Pfam" id="PF00562"/>
    </source>
</evidence>
<evidence type="ECO:0000313" key="13">
    <source>
        <dbReference type="EMBL" id="TYH98573.1"/>
    </source>
</evidence>
<dbReference type="Gene3D" id="2.40.270.10">
    <property type="entry name" value="DNA-directed RNA polymerase, subunit 2, domain 6"/>
    <property type="match status" value="1"/>
</dbReference>
<keyword evidence="4" id="KW-0808">Transferase</keyword>
<feature type="domain" description="RNA polymerase Rpb2" evidence="12">
    <location>
        <begin position="99"/>
        <end position="131"/>
    </location>
</feature>
<feature type="domain" description="RNA polymerase Rpb2" evidence="11">
    <location>
        <begin position="17"/>
        <end position="78"/>
    </location>
</feature>
<dbReference type="InterPro" id="IPR037033">
    <property type="entry name" value="DNA-dir_RNAP_su2_hyb_sf"/>
</dbReference>
<dbReference type="Proteomes" id="UP000322667">
    <property type="component" value="Chromosome A11"/>
</dbReference>